<proteinExistence type="predicted"/>
<feature type="coiled-coil region" evidence="1">
    <location>
        <begin position="118"/>
        <end position="186"/>
    </location>
</feature>
<gene>
    <name evidence="2" type="ORF">AB6D66_06830</name>
</gene>
<keyword evidence="3" id="KW-1185">Reference proteome</keyword>
<dbReference type="RefSeq" id="WP_372123089.1">
    <property type="nucleotide sequence ID" value="NZ_JBFSSG010000010.1"/>
</dbReference>
<dbReference type="EMBL" id="JBFSSG010000010">
    <property type="protein sequence ID" value="MEZ8720774.1"/>
    <property type="molecule type" value="Genomic_DNA"/>
</dbReference>
<sequence length="214" mass="24293">MKLVGLTKKKKEYPSAYYELSELQQVIYRVCEDEYEKAKVHIDTATSLLKVRERTINKSEVARVAGGKLGRANLNHSHMSKENCPFLFSSINAWNAKLKAHFDLSSYVVNSKAHQPTKEELKAKLGKAKKAQKEFGREVLDYYTNSVVIQSEAVLKAKVAKLERENDDLNKKLVDVSASRDELLKQIAEQGESELVIKRLRKEIMNLQGQLKGA</sequence>
<organism evidence="2 3">
    <name type="scientific">Vibrio pomeroyi</name>
    <dbReference type="NCBI Taxonomy" id="198832"/>
    <lineage>
        <taxon>Bacteria</taxon>
        <taxon>Pseudomonadati</taxon>
        <taxon>Pseudomonadota</taxon>
        <taxon>Gammaproteobacteria</taxon>
        <taxon>Vibrionales</taxon>
        <taxon>Vibrionaceae</taxon>
        <taxon>Vibrio</taxon>
    </lineage>
</organism>
<protein>
    <submittedName>
        <fullName evidence="2">Uncharacterized protein</fullName>
    </submittedName>
</protein>
<keyword evidence="1" id="KW-0175">Coiled coil</keyword>
<comment type="caution">
    <text evidence="2">The sequence shown here is derived from an EMBL/GenBank/DDBJ whole genome shotgun (WGS) entry which is preliminary data.</text>
</comment>
<dbReference type="Proteomes" id="UP001570071">
    <property type="component" value="Unassembled WGS sequence"/>
</dbReference>
<accession>A0ABV4MUF7</accession>
<reference evidence="2 3" key="1">
    <citation type="journal article" date="2024" name="ISME J.">
        <title>Tailless and filamentous prophages are predominant in marine Vibrio.</title>
        <authorList>
            <person name="Steensen K."/>
            <person name="Seneca J."/>
            <person name="Bartlau N."/>
            <person name="Yu X.A."/>
            <person name="Hussain F.A."/>
            <person name="Polz M.F."/>
        </authorList>
    </citation>
    <scope>NUCLEOTIDE SEQUENCE [LARGE SCALE GENOMIC DNA]</scope>
    <source>
        <strain evidence="2 3">10N.239.312.F12</strain>
    </source>
</reference>
<evidence type="ECO:0000313" key="2">
    <source>
        <dbReference type="EMBL" id="MEZ8720774.1"/>
    </source>
</evidence>
<evidence type="ECO:0000313" key="3">
    <source>
        <dbReference type="Proteomes" id="UP001570071"/>
    </source>
</evidence>
<evidence type="ECO:0000256" key="1">
    <source>
        <dbReference type="SAM" id="Coils"/>
    </source>
</evidence>
<name>A0ABV4MUF7_9VIBR</name>